<dbReference type="InterPro" id="IPR001707">
    <property type="entry name" value="Cmp_AcTrfase"/>
</dbReference>
<comment type="caution">
    <text evidence="1">The sequence shown here is derived from an EMBL/GenBank/DDBJ whole genome shotgun (WGS) entry which is preliminary data.</text>
</comment>
<keyword evidence="2" id="KW-1185">Reference proteome</keyword>
<accession>A0A2V1P3N6</accession>
<dbReference type="Gene3D" id="3.30.559.10">
    <property type="entry name" value="Chloramphenicol acetyltransferase-like domain"/>
    <property type="match status" value="1"/>
</dbReference>
<name>A0A2V1P3N6_9RHOB</name>
<dbReference type="Proteomes" id="UP000245293">
    <property type="component" value="Unassembled WGS sequence"/>
</dbReference>
<dbReference type="AlphaFoldDB" id="A0A2V1P3N6"/>
<dbReference type="PANTHER" id="PTHR38474:SF1">
    <property type="entry name" value="SLR0299 PROTEIN"/>
    <property type="match status" value="1"/>
</dbReference>
<gene>
    <name evidence="1" type="ORF">DFK10_14025</name>
</gene>
<keyword evidence="1" id="KW-0808">Transferase</keyword>
<reference evidence="2" key="1">
    <citation type="submission" date="2018-05" db="EMBL/GenBank/DDBJ databases">
        <authorList>
            <person name="Du Z."/>
            <person name="Wang X."/>
        </authorList>
    </citation>
    <scope>NUCLEOTIDE SEQUENCE [LARGE SCALE GENOMIC DNA]</scope>
    <source>
        <strain evidence="2">WDS4C29</strain>
    </source>
</reference>
<dbReference type="RefSeq" id="WP_109389658.1">
    <property type="nucleotide sequence ID" value="NZ_QETF01000019.1"/>
</dbReference>
<dbReference type="EMBL" id="QETF01000019">
    <property type="protein sequence ID" value="PWG16027.1"/>
    <property type="molecule type" value="Genomic_DNA"/>
</dbReference>
<evidence type="ECO:0000313" key="2">
    <source>
        <dbReference type="Proteomes" id="UP000245293"/>
    </source>
</evidence>
<proteinExistence type="predicted"/>
<dbReference type="SMART" id="SM01059">
    <property type="entry name" value="CAT"/>
    <property type="match status" value="1"/>
</dbReference>
<dbReference type="GO" id="GO:0008811">
    <property type="term" value="F:chloramphenicol O-acetyltransferase activity"/>
    <property type="evidence" value="ECO:0007669"/>
    <property type="project" value="InterPro"/>
</dbReference>
<protein>
    <submittedName>
        <fullName evidence="1">Chloramphenicol acetyltransferase</fullName>
    </submittedName>
</protein>
<dbReference type="OrthoDB" id="9801766at2"/>
<organism evidence="1 2">
    <name type="scientific">Salibaculum griseiflavum</name>
    <dbReference type="NCBI Taxonomy" id="1914409"/>
    <lineage>
        <taxon>Bacteria</taxon>
        <taxon>Pseudomonadati</taxon>
        <taxon>Pseudomonadota</taxon>
        <taxon>Alphaproteobacteria</taxon>
        <taxon>Rhodobacterales</taxon>
        <taxon>Roseobacteraceae</taxon>
        <taxon>Salibaculum</taxon>
    </lineage>
</organism>
<sequence>MAERVIDLDTWPRAGAYRLFRTYERPHFAVTVRLDVTHLMRRKADGVSPFRACLYALAAGCHAVPELRTRFRGQDIVVEHDRLTLSPTIALPDGSFGFGYVAYQPDWPAFDAAAEAEIAAVRGGAERAPSNGERDDLLYLSCLPWLDFTGLTNALPDAQDCIPRLSWGKFVTGANGRTTCAFTAEVHHAIADGAHLAQAVEAIQDTLNAL</sequence>
<dbReference type="PANTHER" id="PTHR38474">
    <property type="entry name" value="SLR0299 PROTEIN"/>
    <property type="match status" value="1"/>
</dbReference>
<dbReference type="Pfam" id="PF00302">
    <property type="entry name" value="CAT"/>
    <property type="match status" value="1"/>
</dbReference>
<dbReference type="SUPFAM" id="SSF52777">
    <property type="entry name" value="CoA-dependent acyltransferases"/>
    <property type="match status" value="1"/>
</dbReference>
<evidence type="ECO:0000313" key="1">
    <source>
        <dbReference type="EMBL" id="PWG16027.1"/>
    </source>
</evidence>
<dbReference type="InterPro" id="IPR023213">
    <property type="entry name" value="CAT-like_dom_sf"/>
</dbReference>